<dbReference type="EMBL" id="CM001221">
    <property type="protein sequence ID" value="AES98797.2"/>
    <property type="molecule type" value="Genomic_DNA"/>
</dbReference>
<reference evidence="2" key="3">
    <citation type="submission" date="2015-04" db="UniProtKB">
        <authorList>
            <consortium name="EnsemblPlants"/>
        </authorList>
    </citation>
    <scope>IDENTIFICATION</scope>
    <source>
        <strain evidence="2">cv. Jemalong A17</strain>
    </source>
</reference>
<name>G7KEE6_MEDTR</name>
<sequence length="311" mass="36148">MLSHCFIIDDSENGKPEVPPPKVDIPSGNVKAENAPSIVVPQDVVVSINHQENFTIKQKFAIHNDFLKWLREEARFFNRYCLQVGDGRHNHDMEEVLKGHKIVGRLLGYHDSDDVSDIFQAHPNGIKLFNMLPTVLVMGSIYKTNKYRLPLLEFVSNTYIEYMFSIGFGYMMYEKEDNVTWSHDRCRELLHSKDISPNTDCKVKDLKGKDGKEIKLSEVVKTVMVAWEDIVNFDTEQAYVDNCNRFKVVQRKVVVARLIRNIPRNALHYLAIEARIKDVDYNMKVRIKEQFRQFSLQEMTSMRPPPKKVTP</sequence>
<dbReference type="EnsemblPlants" id="AES98797">
    <property type="protein sequence ID" value="AES98797"/>
    <property type="gene ID" value="MTR_5g072950"/>
</dbReference>
<organism evidence="1 3">
    <name type="scientific">Medicago truncatula</name>
    <name type="common">Barrel medic</name>
    <name type="synonym">Medicago tribuloides</name>
    <dbReference type="NCBI Taxonomy" id="3880"/>
    <lineage>
        <taxon>Eukaryota</taxon>
        <taxon>Viridiplantae</taxon>
        <taxon>Streptophyta</taxon>
        <taxon>Embryophyta</taxon>
        <taxon>Tracheophyta</taxon>
        <taxon>Spermatophyta</taxon>
        <taxon>Magnoliopsida</taxon>
        <taxon>eudicotyledons</taxon>
        <taxon>Gunneridae</taxon>
        <taxon>Pentapetalae</taxon>
        <taxon>rosids</taxon>
        <taxon>fabids</taxon>
        <taxon>Fabales</taxon>
        <taxon>Fabaceae</taxon>
        <taxon>Papilionoideae</taxon>
        <taxon>50 kb inversion clade</taxon>
        <taxon>NPAAA clade</taxon>
        <taxon>Hologalegina</taxon>
        <taxon>IRL clade</taxon>
        <taxon>Trifolieae</taxon>
        <taxon>Medicago</taxon>
    </lineage>
</organism>
<accession>A0A0C3XP60</accession>
<evidence type="ECO:0000313" key="3">
    <source>
        <dbReference type="Proteomes" id="UP000002051"/>
    </source>
</evidence>
<keyword evidence="3" id="KW-1185">Reference proteome</keyword>
<dbReference type="AlphaFoldDB" id="G7KEE6"/>
<reference evidence="1 3" key="1">
    <citation type="journal article" date="2011" name="Nature">
        <title>The Medicago genome provides insight into the evolution of rhizobial symbioses.</title>
        <authorList>
            <person name="Young N.D."/>
            <person name="Debelle F."/>
            <person name="Oldroyd G.E."/>
            <person name="Geurts R."/>
            <person name="Cannon S.B."/>
            <person name="Udvardi M.K."/>
            <person name="Benedito V.A."/>
            <person name="Mayer K.F."/>
            <person name="Gouzy J."/>
            <person name="Schoof H."/>
            <person name="Van de Peer Y."/>
            <person name="Proost S."/>
            <person name="Cook D.R."/>
            <person name="Meyers B.C."/>
            <person name="Spannagl M."/>
            <person name="Cheung F."/>
            <person name="De Mita S."/>
            <person name="Krishnakumar V."/>
            <person name="Gundlach H."/>
            <person name="Zhou S."/>
            <person name="Mudge J."/>
            <person name="Bharti A.K."/>
            <person name="Murray J.D."/>
            <person name="Naoumkina M.A."/>
            <person name="Rosen B."/>
            <person name="Silverstein K.A."/>
            <person name="Tang H."/>
            <person name="Rombauts S."/>
            <person name="Zhao P.X."/>
            <person name="Zhou P."/>
            <person name="Barbe V."/>
            <person name="Bardou P."/>
            <person name="Bechner M."/>
            <person name="Bellec A."/>
            <person name="Berger A."/>
            <person name="Berges H."/>
            <person name="Bidwell S."/>
            <person name="Bisseling T."/>
            <person name="Choisne N."/>
            <person name="Couloux A."/>
            <person name="Denny R."/>
            <person name="Deshpande S."/>
            <person name="Dai X."/>
            <person name="Doyle J.J."/>
            <person name="Dudez A.M."/>
            <person name="Farmer A.D."/>
            <person name="Fouteau S."/>
            <person name="Franken C."/>
            <person name="Gibelin C."/>
            <person name="Gish J."/>
            <person name="Goldstein S."/>
            <person name="Gonzalez A.J."/>
            <person name="Green P.J."/>
            <person name="Hallab A."/>
            <person name="Hartog M."/>
            <person name="Hua A."/>
            <person name="Humphray S.J."/>
            <person name="Jeong D.H."/>
            <person name="Jing Y."/>
            <person name="Jocker A."/>
            <person name="Kenton S.M."/>
            <person name="Kim D.J."/>
            <person name="Klee K."/>
            <person name="Lai H."/>
            <person name="Lang C."/>
            <person name="Lin S."/>
            <person name="Macmil S.L."/>
            <person name="Magdelenat G."/>
            <person name="Matthews L."/>
            <person name="McCorrison J."/>
            <person name="Monaghan E.L."/>
            <person name="Mun J.H."/>
            <person name="Najar F.Z."/>
            <person name="Nicholson C."/>
            <person name="Noirot C."/>
            <person name="O'Bleness M."/>
            <person name="Paule C.R."/>
            <person name="Poulain J."/>
            <person name="Prion F."/>
            <person name="Qin B."/>
            <person name="Qu C."/>
            <person name="Retzel E.F."/>
            <person name="Riddle C."/>
            <person name="Sallet E."/>
            <person name="Samain S."/>
            <person name="Samson N."/>
            <person name="Sanders I."/>
            <person name="Saurat O."/>
            <person name="Scarpelli C."/>
            <person name="Schiex T."/>
            <person name="Segurens B."/>
            <person name="Severin A.J."/>
            <person name="Sherrier D.J."/>
            <person name="Shi R."/>
            <person name="Sims S."/>
            <person name="Singer S.R."/>
            <person name="Sinharoy S."/>
            <person name="Sterck L."/>
            <person name="Viollet A."/>
            <person name="Wang B.B."/>
            <person name="Wang K."/>
            <person name="Wang M."/>
            <person name="Wang X."/>
            <person name="Warfsmann J."/>
            <person name="Weissenbach J."/>
            <person name="White D.D."/>
            <person name="White J.D."/>
            <person name="Wiley G.B."/>
            <person name="Wincker P."/>
            <person name="Xing Y."/>
            <person name="Yang L."/>
            <person name="Yao Z."/>
            <person name="Ying F."/>
            <person name="Zhai J."/>
            <person name="Zhou L."/>
            <person name="Zuber A."/>
            <person name="Denarie J."/>
            <person name="Dixon R.A."/>
            <person name="May G.D."/>
            <person name="Schwartz D.C."/>
            <person name="Rogers J."/>
            <person name="Quetier F."/>
            <person name="Town C.D."/>
            <person name="Roe B.A."/>
        </authorList>
    </citation>
    <scope>NUCLEOTIDE SEQUENCE [LARGE SCALE GENOMIC DNA]</scope>
    <source>
        <strain evidence="1">A17</strain>
        <strain evidence="2 3">cv. Jemalong A17</strain>
    </source>
</reference>
<proteinExistence type="predicted"/>
<protein>
    <submittedName>
        <fullName evidence="1 2">Uncharacterized protein</fullName>
    </submittedName>
</protein>
<reference evidence="1 3" key="2">
    <citation type="journal article" date="2014" name="BMC Genomics">
        <title>An improved genome release (version Mt4.0) for the model legume Medicago truncatula.</title>
        <authorList>
            <person name="Tang H."/>
            <person name="Krishnakumar V."/>
            <person name="Bidwell S."/>
            <person name="Rosen B."/>
            <person name="Chan A."/>
            <person name="Zhou S."/>
            <person name="Gentzbittel L."/>
            <person name="Childs K.L."/>
            <person name="Yandell M."/>
            <person name="Gundlach H."/>
            <person name="Mayer K.F."/>
            <person name="Schwartz D.C."/>
            <person name="Town C.D."/>
        </authorList>
    </citation>
    <scope>GENOME REANNOTATION</scope>
    <source>
        <strain evidence="2 3">cv. Jemalong A17</strain>
    </source>
</reference>
<accession>G7KEE6</accession>
<dbReference type="HOGENOM" id="CLU_895366_0_0_1"/>
<gene>
    <name evidence="1" type="ordered locus">MTR_5g072950</name>
</gene>
<evidence type="ECO:0000313" key="2">
    <source>
        <dbReference type="EnsemblPlants" id="AES98797"/>
    </source>
</evidence>
<dbReference type="Proteomes" id="UP000002051">
    <property type="component" value="Chromosome 5"/>
</dbReference>
<evidence type="ECO:0000313" key="1">
    <source>
        <dbReference type="EMBL" id="AES98797.2"/>
    </source>
</evidence>